<reference evidence="2 3" key="1">
    <citation type="submission" date="2022-03" db="EMBL/GenBank/DDBJ databases">
        <title>Streptomyces yunnanensis P86,complete genome.</title>
        <authorList>
            <person name="Chen S."/>
            <person name="Zhang Q."/>
        </authorList>
    </citation>
    <scope>NUCLEOTIDE SEQUENCE [LARGE SCALE GENOMIC DNA]</scope>
    <source>
        <strain evidence="2 3">P86</strain>
    </source>
</reference>
<protein>
    <submittedName>
        <fullName evidence="2">Uncharacterized protein</fullName>
    </submittedName>
</protein>
<keyword evidence="1" id="KW-0732">Signal</keyword>
<feature type="chain" id="PRO_5045583881" evidence="1">
    <location>
        <begin position="27"/>
        <end position="124"/>
    </location>
</feature>
<dbReference type="RefSeq" id="WP_275308875.1">
    <property type="nucleotide sequence ID" value="NZ_CP095749.1"/>
</dbReference>
<keyword evidence="3" id="KW-1185">Reference proteome</keyword>
<accession>A0ABY8AB05</accession>
<gene>
    <name evidence="2" type="ORF">MOV08_24905</name>
</gene>
<dbReference type="EMBL" id="CP095749">
    <property type="protein sequence ID" value="WEB42172.1"/>
    <property type="molecule type" value="Genomic_DNA"/>
</dbReference>
<proteinExistence type="predicted"/>
<name>A0ABY8AB05_9ACTN</name>
<feature type="signal peptide" evidence="1">
    <location>
        <begin position="1"/>
        <end position="26"/>
    </location>
</feature>
<dbReference type="Proteomes" id="UP001218629">
    <property type="component" value="Chromosome"/>
</dbReference>
<sequence>MRIRRFLATGVAAAAMVAFGSTPAFAEDAMAHTTDGSTWGGKANWRSYGDRLEACDNAADGMTVQTQIQTKGYGSKLLWTRGGRGSCNHLTWDLPEWSYIQIRVCLLDGNLKPHNCSRWVAGSA</sequence>
<evidence type="ECO:0000256" key="1">
    <source>
        <dbReference type="SAM" id="SignalP"/>
    </source>
</evidence>
<evidence type="ECO:0000313" key="3">
    <source>
        <dbReference type="Proteomes" id="UP001218629"/>
    </source>
</evidence>
<organism evidence="2 3">
    <name type="scientific">Streptomyces yunnanensis</name>
    <dbReference type="NCBI Taxonomy" id="156453"/>
    <lineage>
        <taxon>Bacteria</taxon>
        <taxon>Bacillati</taxon>
        <taxon>Actinomycetota</taxon>
        <taxon>Actinomycetes</taxon>
        <taxon>Kitasatosporales</taxon>
        <taxon>Streptomycetaceae</taxon>
        <taxon>Streptomyces</taxon>
    </lineage>
</organism>
<evidence type="ECO:0000313" key="2">
    <source>
        <dbReference type="EMBL" id="WEB42172.1"/>
    </source>
</evidence>